<dbReference type="GO" id="GO:0106026">
    <property type="term" value="F:Gly-tRNA(Ala) deacylase activity"/>
    <property type="evidence" value="ECO:0007669"/>
    <property type="project" value="RHEA"/>
</dbReference>
<dbReference type="EC" id="3.1.1.96" evidence="4"/>
<dbReference type="PANTHER" id="PTHR34667:SF1">
    <property type="entry name" value="D-AMINOACYL-TRNA DEACYLASE"/>
    <property type="match status" value="1"/>
</dbReference>
<dbReference type="GO" id="GO:0051499">
    <property type="term" value="F:D-aminoacyl-tRNA deacylase activity"/>
    <property type="evidence" value="ECO:0007669"/>
    <property type="project" value="UniProtKB-UniRule"/>
</dbReference>
<dbReference type="AlphaFoldDB" id="A0A401HPN7"/>
<dbReference type="Gene3D" id="3.40.50.10700">
    <property type="entry name" value="AF0625-like"/>
    <property type="match status" value="1"/>
</dbReference>
<dbReference type="GO" id="GO:0019478">
    <property type="term" value="P:D-amino acid catabolic process"/>
    <property type="evidence" value="ECO:0007669"/>
    <property type="project" value="UniProtKB-UniRule"/>
</dbReference>
<dbReference type="OrthoDB" id="9863at2157"/>
<dbReference type="PANTHER" id="PTHR34667">
    <property type="entry name" value="D-AMINOACYL-TRNA DEACYLASE"/>
    <property type="match status" value="1"/>
</dbReference>
<dbReference type="HAMAP" id="MF_00562">
    <property type="entry name" value="Deacylase_DtdA"/>
    <property type="match status" value="1"/>
</dbReference>
<name>A0A401HPN7_9EURY</name>
<dbReference type="EMBL" id="BFAX01000002">
    <property type="protein sequence ID" value="GBF36218.1"/>
    <property type="molecule type" value="Genomic_DNA"/>
</dbReference>
<comment type="similarity">
    <text evidence="4">Belongs to the DtdA deacylase family.</text>
</comment>
<proteinExistence type="inferred from homology"/>
<dbReference type="GO" id="GO:0008270">
    <property type="term" value="F:zinc ion binding"/>
    <property type="evidence" value="ECO:0007669"/>
    <property type="project" value="UniProtKB-UniRule"/>
</dbReference>
<keyword evidence="1 4" id="KW-0479">Metal-binding</keyword>
<gene>
    <name evidence="4" type="primary">dtdA</name>
    <name evidence="5" type="ORF">MHHB_P0448</name>
</gene>
<evidence type="ECO:0000313" key="5">
    <source>
        <dbReference type="EMBL" id="GBF36218.1"/>
    </source>
</evidence>
<reference evidence="5 6" key="1">
    <citation type="journal article" date="2019" name="Int. J. Syst. Evol. Microbiol.">
        <title>Methanofervidicoccus abyssi gen. nov., sp. nov., a hydrogenotrophic methanogen, isolated from a hydrothermal vent chimney in the Mid-Cayman Spreading Center, the Caribbean Sea.</title>
        <authorList>
            <person name="Sakai S."/>
            <person name="Takaki Y."/>
            <person name="Miyazaki M."/>
            <person name="Ogawara M."/>
            <person name="Yanagawa K."/>
            <person name="Miyazaki J."/>
            <person name="Takai K."/>
        </authorList>
    </citation>
    <scope>NUCLEOTIDE SEQUENCE [LARGE SCALE GENOMIC DNA]</scope>
    <source>
        <strain evidence="5 6">HHB</strain>
    </source>
</reference>
<evidence type="ECO:0000256" key="1">
    <source>
        <dbReference type="ARBA" id="ARBA00022723"/>
    </source>
</evidence>
<keyword evidence="3 4" id="KW-0862">Zinc</keyword>
<comment type="cofactor">
    <cofactor evidence="4">
        <name>Zn(2+)</name>
        <dbReference type="ChEBI" id="CHEBI:29105"/>
    </cofactor>
    <text evidence="4">Binds 2 Zn(2+) ions per subunit.</text>
</comment>
<evidence type="ECO:0000256" key="3">
    <source>
        <dbReference type="ARBA" id="ARBA00022833"/>
    </source>
</evidence>
<organism evidence="5 6">
    <name type="scientific">Methanofervidicoccus abyssi</name>
    <dbReference type="NCBI Taxonomy" id="2082189"/>
    <lineage>
        <taxon>Archaea</taxon>
        <taxon>Methanobacteriati</taxon>
        <taxon>Methanobacteriota</taxon>
        <taxon>Methanomada group</taxon>
        <taxon>Methanococci</taxon>
        <taxon>Methanococcales</taxon>
        <taxon>Methanofervidicoccus</taxon>
    </lineage>
</organism>
<sequence length="266" mass="30662">MRYLLIYSTKDPAGMNIKENLDTILEENNNIRKNISYLETEEDLTALSQEDIPKGFDYYIFLSKHRSSGENPPPTLTVHIPGNLTVDNLFGGNPEEVCPCDSILNSLLLRNISRYSKEERYKHLNFQVSFEGVHHGPSDIAAPTVFVEIGSTEREWKIKEGGEIIGRAIMDTVHQLASKRYDLLDKVIAFGGGHYAPKFTKLVLEGRYYVGYIVPKYAKVSDKILNQLIEKQDFDYVILDWKGLRGEDKKRYIKFFEDNNIFWKKV</sequence>
<dbReference type="SUPFAM" id="SSF142535">
    <property type="entry name" value="AF0625-like"/>
    <property type="match status" value="1"/>
</dbReference>
<comment type="subunit">
    <text evidence="4">Monomer.</text>
</comment>
<comment type="function">
    <text evidence="4">D-aminoacyl-tRNA deacylase with broad substrate specificity. By recycling D-aminoacyl-tRNA to D-amino acids and free tRNA molecules, this enzyme counteracts the toxicity associated with the formation of D-aminoacyl-tRNA entities in vivo.</text>
</comment>
<dbReference type="NCBIfam" id="NF003071">
    <property type="entry name" value="PRK03995.1-3"/>
    <property type="match status" value="1"/>
</dbReference>
<protein>
    <recommendedName>
        <fullName evidence="4">D-aminoacyl-tRNA deacylase</fullName>
        <ecNumber evidence="4">3.1.1.96</ecNumber>
    </recommendedName>
</protein>
<comment type="caution">
    <text evidence="5">The sequence shown here is derived from an EMBL/GenBank/DDBJ whole genome shotgun (WGS) entry which is preliminary data.</text>
</comment>
<dbReference type="PIRSF" id="PIRSF016210">
    <property type="entry name" value="UCP016210"/>
    <property type="match status" value="1"/>
</dbReference>
<comment type="catalytic activity">
    <reaction evidence="4">
        <text>a D-aminoacyl-tRNA + H2O = a tRNA + a D-alpha-amino acid + H(+)</text>
        <dbReference type="Rhea" id="RHEA:13953"/>
        <dbReference type="Rhea" id="RHEA-COMP:10123"/>
        <dbReference type="Rhea" id="RHEA-COMP:10124"/>
        <dbReference type="ChEBI" id="CHEBI:15377"/>
        <dbReference type="ChEBI" id="CHEBI:15378"/>
        <dbReference type="ChEBI" id="CHEBI:59871"/>
        <dbReference type="ChEBI" id="CHEBI:78442"/>
        <dbReference type="ChEBI" id="CHEBI:79333"/>
        <dbReference type="EC" id="3.1.1.96"/>
    </reaction>
</comment>
<evidence type="ECO:0000313" key="6">
    <source>
        <dbReference type="Proteomes" id="UP000290527"/>
    </source>
</evidence>
<keyword evidence="2 4" id="KW-0378">Hydrolase</keyword>
<keyword evidence="6" id="KW-1185">Reference proteome</keyword>
<evidence type="ECO:0000256" key="4">
    <source>
        <dbReference type="HAMAP-Rule" id="MF_00562"/>
    </source>
</evidence>
<evidence type="ECO:0000256" key="2">
    <source>
        <dbReference type="ARBA" id="ARBA00022801"/>
    </source>
</evidence>
<dbReference type="InterPro" id="IPR018033">
    <property type="entry name" value="Deacylase_DtdA_archaea"/>
</dbReference>
<dbReference type="Gene3D" id="3.40.630.50">
    <property type="entry name" value="AF0625-like"/>
    <property type="match status" value="1"/>
</dbReference>
<dbReference type="RefSeq" id="WP_131007000.1">
    <property type="nucleotide sequence ID" value="NZ_BFAX01000002.1"/>
</dbReference>
<comment type="catalytic activity">
    <reaction evidence="4">
        <text>glycyl-tRNA(Ala) + H2O = tRNA(Ala) + glycine + H(+)</text>
        <dbReference type="Rhea" id="RHEA:53744"/>
        <dbReference type="Rhea" id="RHEA-COMP:9657"/>
        <dbReference type="Rhea" id="RHEA-COMP:13640"/>
        <dbReference type="ChEBI" id="CHEBI:15377"/>
        <dbReference type="ChEBI" id="CHEBI:15378"/>
        <dbReference type="ChEBI" id="CHEBI:57305"/>
        <dbReference type="ChEBI" id="CHEBI:78442"/>
        <dbReference type="ChEBI" id="CHEBI:78522"/>
        <dbReference type="EC" id="3.1.1.96"/>
    </reaction>
</comment>
<accession>A0A401HPN7</accession>
<dbReference type="InterPro" id="IPR007508">
    <property type="entry name" value="DtdA"/>
</dbReference>
<dbReference type="Pfam" id="PF04414">
    <property type="entry name" value="tRNA_deacylase"/>
    <property type="match status" value="1"/>
</dbReference>
<dbReference type="Proteomes" id="UP000290527">
    <property type="component" value="Unassembled WGS sequence"/>
</dbReference>